<dbReference type="GO" id="GO:0015807">
    <property type="term" value="P:L-amino acid transport"/>
    <property type="evidence" value="ECO:0007669"/>
    <property type="project" value="TreeGrafter"/>
</dbReference>
<dbReference type="Gene3D" id="3.40.50.300">
    <property type="entry name" value="P-loop containing nucleotide triphosphate hydrolases"/>
    <property type="match status" value="1"/>
</dbReference>
<reference evidence="7 8" key="1">
    <citation type="submission" date="2018-07" db="EMBL/GenBank/DDBJ databases">
        <title>Venubactetium sediminum gen. nov., sp. nov., isolated from a marine solar saltern.</title>
        <authorList>
            <person name="Wang S."/>
        </authorList>
    </citation>
    <scope>NUCLEOTIDE SEQUENCE [LARGE SCALE GENOMIC DNA]</scope>
    <source>
        <strain evidence="7 8">WD2A32</strain>
    </source>
</reference>
<dbReference type="SMART" id="SM00382">
    <property type="entry name" value="AAA"/>
    <property type="match status" value="1"/>
</dbReference>
<evidence type="ECO:0000256" key="5">
    <source>
        <dbReference type="ARBA" id="ARBA00022970"/>
    </source>
</evidence>
<dbReference type="InterPro" id="IPR027417">
    <property type="entry name" value="P-loop_NTPase"/>
</dbReference>
<proteinExistence type="inferred from homology"/>
<dbReference type="AlphaFoldDB" id="A0A369T7M3"/>
<evidence type="ECO:0000313" key="7">
    <source>
        <dbReference type="EMBL" id="RDD60177.1"/>
    </source>
</evidence>
<keyword evidence="3" id="KW-0547">Nucleotide-binding</keyword>
<dbReference type="CDD" id="cd03224">
    <property type="entry name" value="ABC_TM1139_LivF_branched"/>
    <property type="match status" value="1"/>
</dbReference>
<keyword evidence="5" id="KW-0029">Amino-acid transport</keyword>
<comment type="caution">
    <text evidence="7">The sequence shown here is derived from an EMBL/GenBank/DDBJ whole genome shotgun (WGS) entry which is preliminary data.</text>
</comment>
<feature type="domain" description="ABC transporter" evidence="6">
    <location>
        <begin position="6"/>
        <end position="238"/>
    </location>
</feature>
<name>A0A369T7M3_9PROT</name>
<dbReference type="GO" id="GO:0005524">
    <property type="term" value="F:ATP binding"/>
    <property type="evidence" value="ECO:0007669"/>
    <property type="project" value="UniProtKB-KW"/>
</dbReference>
<dbReference type="SUPFAM" id="SSF52540">
    <property type="entry name" value="P-loop containing nucleoside triphosphate hydrolases"/>
    <property type="match status" value="1"/>
</dbReference>
<dbReference type="PROSITE" id="PS50893">
    <property type="entry name" value="ABC_TRANSPORTER_2"/>
    <property type="match status" value="1"/>
</dbReference>
<evidence type="ECO:0000259" key="6">
    <source>
        <dbReference type="PROSITE" id="PS50893"/>
    </source>
</evidence>
<sequence length="238" mass="25739">MRDDVLKLDGLSAGYGKVLVLRDISFRVSEGSVVGIIGPNGHGKTTLLNTICGFVSASSGTIELDGGHLTGLAPHQVAARGVVHIPQGDLIFPDLSIYENLLMGAYLEPDGAVQARRLASVFAMFPKLEERQAQMASTLSGGERRMLGIGRGLMRESRIMLIDEPSLGLAPIVVEQIYDTLKELKSQGRTIVLVEENPSRVVDFADEIFLIDNGEIVWSGQASEMEENENILETYLGG</sequence>
<evidence type="ECO:0000313" key="8">
    <source>
        <dbReference type="Proteomes" id="UP000253941"/>
    </source>
</evidence>
<gene>
    <name evidence="7" type="ORF">DRB17_19455</name>
</gene>
<dbReference type="InterPro" id="IPR003439">
    <property type="entry name" value="ABC_transporter-like_ATP-bd"/>
</dbReference>
<evidence type="ECO:0000256" key="4">
    <source>
        <dbReference type="ARBA" id="ARBA00022840"/>
    </source>
</evidence>
<evidence type="ECO:0000256" key="3">
    <source>
        <dbReference type="ARBA" id="ARBA00022741"/>
    </source>
</evidence>
<dbReference type="GO" id="GO:0016887">
    <property type="term" value="F:ATP hydrolysis activity"/>
    <property type="evidence" value="ECO:0007669"/>
    <property type="project" value="InterPro"/>
</dbReference>
<accession>A0A369T7M3</accession>
<dbReference type="InterPro" id="IPR017871">
    <property type="entry name" value="ABC_transporter-like_CS"/>
</dbReference>
<evidence type="ECO:0000256" key="2">
    <source>
        <dbReference type="ARBA" id="ARBA00022448"/>
    </source>
</evidence>
<dbReference type="Proteomes" id="UP000253941">
    <property type="component" value="Unassembled WGS sequence"/>
</dbReference>
<dbReference type="PROSITE" id="PS00211">
    <property type="entry name" value="ABC_TRANSPORTER_1"/>
    <property type="match status" value="1"/>
</dbReference>
<dbReference type="PANTHER" id="PTHR43820:SF4">
    <property type="entry name" value="HIGH-AFFINITY BRANCHED-CHAIN AMINO ACID TRANSPORT ATP-BINDING PROTEIN LIVF"/>
    <property type="match status" value="1"/>
</dbReference>
<dbReference type="EMBL" id="QPMH01000038">
    <property type="protein sequence ID" value="RDD60177.1"/>
    <property type="molecule type" value="Genomic_DNA"/>
</dbReference>
<comment type="similarity">
    <text evidence="1">Belongs to the ABC transporter superfamily.</text>
</comment>
<dbReference type="RefSeq" id="WP_114583894.1">
    <property type="nucleotide sequence ID" value="NZ_QPMH01000038.1"/>
</dbReference>
<keyword evidence="4 7" id="KW-0067">ATP-binding</keyword>
<keyword evidence="8" id="KW-1185">Reference proteome</keyword>
<dbReference type="PANTHER" id="PTHR43820">
    <property type="entry name" value="HIGH-AFFINITY BRANCHED-CHAIN AMINO ACID TRANSPORT ATP-BINDING PROTEIN LIVF"/>
    <property type="match status" value="1"/>
</dbReference>
<dbReference type="Pfam" id="PF00005">
    <property type="entry name" value="ABC_tran"/>
    <property type="match status" value="1"/>
</dbReference>
<evidence type="ECO:0000256" key="1">
    <source>
        <dbReference type="ARBA" id="ARBA00005417"/>
    </source>
</evidence>
<organism evidence="7 8">
    <name type="scientific">Ferruginivarius sediminum</name>
    <dbReference type="NCBI Taxonomy" id="2661937"/>
    <lineage>
        <taxon>Bacteria</taxon>
        <taxon>Pseudomonadati</taxon>
        <taxon>Pseudomonadota</taxon>
        <taxon>Alphaproteobacteria</taxon>
        <taxon>Rhodospirillales</taxon>
        <taxon>Rhodospirillaceae</taxon>
        <taxon>Ferruginivarius</taxon>
    </lineage>
</organism>
<protein>
    <submittedName>
        <fullName evidence="7">ABC transporter ATP-binding protein</fullName>
    </submittedName>
</protein>
<keyword evidence="2" id="KW-0813">Transport</keyword>
<dbReference type="InterPro" id="IPR003593">
    <property type="entry name" value="AAA+_ATPase"/>
</dbReference>
<dbReference type="GO" id="GO:0015658">
    <property type="term" value="F:branched-chain amino acid transmembrane transporter activity"/>
    <property type="evidence" value="ECO:0007669"/>
    <property type="project" value="TreeGrafter"/>
</dbReference>
<dbReference type="InterPro" id="IPR052156">
    <property type="entry name" value="BCAA_Transport_ATP-bd_LivF"/>
</dbReference>